<reference evidence="3 4" key="1">
    <citation type="submission" date="2018-03" db="EMBL/GenBank/DDBJ databases">
        <title>Bacteriophage NCPPB3778 and a type I-E CRISPR drive the evolution of the US Biological Select Agent, Rathayibacter toxicus.</title>
        <authorList>
            <person name="Davis E.W.II."/>
            <person name="Tabima J.F."/>
            <person name="Weisberg A.J."/>
            <person name="Dantas Lopes L."/>
            <person name="Wiseman M.S."/>
            <person name="Wiseman M.S."/>
            <person name="Pupko T."/>
            <person name="Belcher M.S."/>
            <person name="Sechler A.J."/>
            <person name="Tancos M.A."/>
            <person name="Schroeder B.K."/>
            <person name="Murray T.D."/>
            <person name="Luster D.G."/>
            <person name="Schneider W.L."/>
            <person name="Rogers E."/>
            <person name="Andreote F.D."/>
            <person name="Grunwald N.J."/>
            <person name="Putnam M.L."/>
            <person name="Chang J.H."/>
        </authorList>
    </citation>
    <scope>NUCLEOTIDE SEQUENCE [LARGE SCALE GENOMIC DNA]</scope>
    <source>
        <strain evidence="3 4">NCCPB 2253</strain>
    </source>
</reference>
<protein>
    <submittedName>
        <fullName evidence="3">DUF3099 domain-containing protein</fullName>
    </submittedName>
</protein>
<dbReference type="EMBL" id="CP028130">
    <property type="protein sequence ID" value="AZZ55180.1"/>
    <property type="molecule type" value="Genomic_DNA"/>
</dbReference>
<organism evidence="3 4">
    <name type="scientific">Rathayibacter iranicus</name>
    <dbReference type="NCBI Taxonomy" id="59737"/>
    <lineage>
        <taxon>Bacteria</taxon>
        <taxon>Bacillati</taxon>
        <taxon>Actinomycetota</taxon>
        <taxon>Actinomycetes</taxon>
        <taxon>Micrococcales</taxon>
        <taxon>Microbacteriaceae</taxon>
        <taxon>Rathayibacter</taxon>
    </lineage>
</organism>
<dbReference type="RefSeq" id="WP_104264857.1">
    <property type="nucleotide sequence ID" value="NZ_CP028130.1"/>
</dbReference>
<gene>
    <name evidence="3" type="ORF">C7V51_04220</name>
</gene>
<dbReference type="InterPro" id="IPR021449">
    <property type="entry name" value="DUF3099"/>
</dbReference>
<dbReference type="KEGG" id="ria:C7V51_04220"/>
<proteinExistence type="predicted"/>
<dbReference type="Proteomes" id="UP000283946">
    <property type="component" value="Chromosome"/>
</dbReference>
<sequence>MKSRETLTSLPPSPSAERRSRAIKYSIAMSIRLLCVICLLFAHGWWQLFFAIGAVVLPYFAVVLANVGSAGERGNVERPGAIVLSRPAPTPQPAADAPAATNSGAGTDASEGGDPAGHRS</sequence>
<evidence type="ECO:0000313" key="3">
    <source>
        <dbReference type="EMBL" id="AZZ55180.1"/>
    </source>
</evidence>
<evidence type="ECO:0000313" key="4">
    <source>
        <dbReference type="Proteomes" id="UP000283946"/>
    </source>
</evidence>
<feature type="transmembrane region" description="Helical" evidence="2">
    <location>
        <begin position="48"/>
        <end position="68"/>
    </location>
</feature>
<feature type="transmembrane region" description="Helical" evidence="2">
    <location>
        <begin position="22"/>
        <end position="42"/>
    </location>
</feature>
<dbReference type="AlphaFoldDB" id="A0AAD1AD42"/>
<accession>A0AAD1AD42</accession>
<keyword evidence="2" id="KW-1133">Transmembrane helix</keyword>
<dbReference type="Pfam" id="PF11298">
    <property type="entry name" value="DUF3099"/>
    <property type="match status" value="1"/>
</dbReference>
<keyword evidence="2" id="KW-0472">Membrane</keyword>
<name>A0AAD1AD42_9MICO</name>
<keyword evidence="2" id="KW-0812">Transmembrane</keyword>
<evidence type="ECO:0000256" key="2">
    <source>
        <dbReference type="SAM" id="Phobius"/>
    </source>
</evidence>
<evidence type="ECO:0000256" key="1">
    <source>
        <dbReference type="SAM" id="MobiDB-lite"/>
    </source>
</evidence>
<feature type="region of interest" description="Disordered" evidence="1">
    <location>
        <begin position="83"/>
        <end position="120"/>
    </location>
</feature>